<protein>
    <submittedName>
        <fullName evidence="9">GMC family oxidoreductase</fullName>
    </submittedName>
</protein>
<dbReference type="SUPFAM" id="SSF51905">
    <property type="entry name" value="FAD/NAD(P)-binding domain"/>
    <property type="match status" value="1"/>
</dbReference>
<dbReference type="InterPro" id="IPR036188">
    <property type="entry name" value="FAD/NAD-bd_sf"/>
</dbReference>
<evidence type="ECO:0000259" key="7">
    <source>
        <dbReference type="PROSITE" id="PS00623"/>
    </source>
</evidence>
<reference evidence="9 10" key="1">
    <citation type="submission" date="2024-09" db="EMBL/GenBank/DDBJ databases">
        <authorList>
            <person name="Sun Q."/>
            <person name="Mori K."/>
        </authorList>
    </citation>
    <scope>NUCLEOTIDE SEQUENCE [LARGE SCALE GENOMIC DNA]</scope>
    <source>
        <strain evidence="9 10">CCM 8543</strain>
    </source>
</reference>
<dbReference type="Pfam" id="PF05199">
    <property type="entry name" value="GMC_oxred_C"/>
    <property type="match status" value="1"/>
</dbReference>
<evidence type="ECO:0000256" key="2">
    <source>
        <dbReference type="ARBA" id="ARBA00010790"/>
    </source>
</evidence>
<dbReference type="InterPro" id="IPR000172">
    <property type="entry name" value="GMC_OxRdtase_N"/>
</dbReference>
<evidence type="ECO:0000256" key="1">
    <source>
        <dbReference type="ARBA" id="ARBA00001974"/>
    </source>
</evidence>
<proteinExistence type="inferred from homology"/>
<accession>A0ABV6D5V6</accession>
<keyword evidence="3 5" id="KW-0285">Flavoprotein</keyword>
<dbReference type="InterPro" id="IPR007867">
    <property type="entry name" value="GMC_OxRtase_C"/>
</dbReference>
<comment type="cofactor">
    <cofactor evidence="1">
        <name>FAD</name>
        <dbReference type="ChEBI" id="CHEBI:57692"/>
    </cofactor>
</comment>
<dbReference type="PANTHER" id="PTHR11552:SF147">
    <property type="entry name" value="CHOLINE DEHYDROGENASE, MITOCHONDRIAL"/>
    <property type="match status" value="1"/>
</dbReference>
<dbReference type="PANTHER" id="PTHR11552">
    <property type="entry name" value="GLUCOSE-METHANOL-CHOLINE GMC OXIDOREDUCTASE"/>
    <property type="match status" value="1"/>
</dbReference>
<feature type="region of interest" description="Disordered" evidence="6">
    <location>
        <begin position="529"/>
        <end position="557"/>
    </location>
</feature>
<dbReference type="Gene3D" id="3.50.50.60">
    <property type="entry name" value="FAD/NAD(P)-binding domain"/>
    <property type="match status" value="1"/>
</dbReference>
<dbReference type="PROSITE" id="PS00623">
    <property type="entry name" value="GMC_OXRED_1"/>
    <property type="match status" value="1"/>
</dbReference>
<evidence type="ECO:0000313" key="10">
    <source>
        <dbReference type="Proteomes" id="UP001589755"/>
    </source>
</evidence>
<name>A0ABV6D5V6_9HYPH</name>
<dbReference type="Proteomes" id="UP001589755">
    <property type="component" value="Unassembled WGS sequence"/>
</dbReference>
<dbReference type="PROSITE" id="PS00624">
    <property type="entry name" value="GMC_OXRED_2"/>
    <property type="match status" value="1"/>
</dbReference>
<dbReference type="Pfam" id="PF00732">
    <property type="entry name" value="GMC_oxred_N"/>
    <property type="match status" value="1"/>
</dbReference>
<organism evidence="9 10">
    <name type="scientific">Chelativorans intermedius</name>
    <dbReference type="NCBI Taxonomy" id="515947"/>
    <lineage>
        <taxon>Bacteria</taxon>
        <taxon>Pseudomonadati</taxon>
        <taxon>Pseudomonadota</taxon>
        <taxon>Alphaproteobacteria</taxon>
        <taxon>Hyphomicrobiales</taxon>
        <taxon>Phyllobacteriaceae</taxon>
        <taxon>Chelativorans</taxon>
    </lineage>
</organism>
<dbReference type="SUPFAM" id="SSF54373">
    <property type="entry name" value="FAD-linked reductases, C-terminal domain"/>
    <property type="match status" value="1"/>
</dbReference>
<gene>
    <name evidence="9" type="ORF">ACFFJ2_06415</name>
</gene>
<evidence type="ECO:0000256" key="6">
    <source>
        <dbReference type="SAM" id="MobiDB-lite"/>
    </source>
</evidence>
<evidence type="ECO:0000256" key="4">
    <source>
        <dbReference type="ARBA" id="ARBA00022827"/>
    </source>
</evidence>
<dbReference type="PIRSF" id="PIRSF000137">
    <property type="entry name" value="Alcohol_oxidase"/>
    <property type="match status" value="1"/>
</dbReference>
<dbReference type="EMBL" id="JBHLXD010000008">
    <property type="protein sequence ID" value="MFC0208032.1"/>
    <property type="molecule type" value="Genomic_DNA"/>
</dbReference>
<evidence type="ECO:0000256" key="3">
    <source>
        <dbReference type="ARBA" id="ARBA00022630"/>
    </source>
</evidence>
<sequence>MPDFIIVGAGSAGCVLANRLSEDPANAVLLIEAGGRDWHPLIHMPAGFAKMTKGIASWGWSTVPQKHLNGRVLWYTQARIVGGGSSINAQIYTRGNAGDYDAWEKDYGCRGWGYDSVLAYFKRAEANERFANAYHGQDGPLGVSNPISPLPICEAYFRAAQELGIPFNPDFNGERQEGVGYYQLTQRAARRSSTAVAYLKPALKRPNLEVKTAALVTRIMVENGRAVGVEIVERRGARPKVIRCEREVIVSCGAIGSPKLLMQSGIGPADHLKQTGIEPLHDLPGVGANLQDHLNLFVIAECTGDHTYDNYAKLHRTLWAGLQYILLGKGPAASSLFETGGFWYADDEAAYPDIQFHLGLGSGIEAGVEKLKNPGVTLNSAFLRPRSRGTVRLGSADPRAAPLIDPNYWAEPYDREMAFRGLRLARDIMRQRALKPFIAREVLPGPEAVDDEALFTYACRAAKTDHHPVGTCRMGEDEMAVVTPDLRLRGIEGLRVCDASVMPRIPSCNTNAPTIMIAEKGADLILGRPAAADRKEAGRATRRKGPSARQDASAPPP</sequence>
<evidence type="ECO:0000256" key="5">
    <source>
        <dbReference type="RuleBase" id="RU003968"/>
    </source>
</evidence>
<evidence type="ECO:0000313" key="9">
    <source>
        <dbReference type="EMBL" id="MFC0208032.1"/>
    </source>
</evidence>
<keyword evidence="10" id="KW-1185">Reference proteome</keyword>
<keyword evidence="4 5" id="KW-0274">FAD</keyword>
<feature type="domain" description="Glucose-methanol-choline oxidoreductase N-terminal" evidence="8">
    <location>
        <begin position="253"/>
        <end position="267"/>
    </location>
</feature>
<dbReference type="RefSeq" id="WP_261519126.1">
    <property type="nucleotide sequence ID" value="NZ_JAODNW010000002.1"/>
</dbReference>
<dbReference type="InterPro" id="IPR012132">
    <property type="entry name" value="GMC_OxRdtase"/>
</dbReference>
<evidence type="ECO:0000259" key="8">
    <source>
        <dbReference type="PROSITE" id="PS00624"/>
    </source>
</evidence>
<dbReference type="Gene3D" id="3.30.560.10">
    <property type="entry name" value="Glucose Oxidase, domain 3"/>
    <property type="match status" value="1"/>
</dbReference>
<feature type="domain" description="Glucose-methanol-choline oxidoreductase N-terminal" evidence="7">
    <location>
        <begin position="78"/>
        <end position="101"/>
    </location>
</feature>
<comment type="caution">
    <text evidence="9">The sequence shown here is derived from an EMBL/GenBank/DDBJ whole genome shotgun (WGS) entry which is preliminary data.</text>
</comment>
<comment type="similarity">
    <text evidence="2 5">Belongs to the GMC oxidoreductase family.</text>
</comment>